<name>A0A414PSP2_FUSMR</name>
<organism evidence="2 3">
    <name type="scientific">Fusobacterium mortiferum</name>
    <dbReference type="NCBI Taxonomy" id="850"/>
    <lineage>
        <taxon>Bacteria</taxon>
        <taxon>Fusobacteriati</taxon>
        <taxon>Fusobacteriota</taxon>
        <taxon>Fusobacteriia</taxon>
        <taxon>Fusobacteriales</taxon>
        <taxon>Fusobacteriaceae</taxon>
        <taxon>Fusobacterium</taxon>
    </lineage>
</organism>
<evidence type="ECO:0000313" key="3">
    <source>
        <dbReference type="Proteomes" id="UP000284676"/>
    </source>
</evidence>
<dbReference type="AlphaFoldDB" id="A0A414PSP2"/>
<accession>A0A414PSP2</accession>
<dbReference type="GeneID" id="62763582"/>
<evidence type="ECO:0008006" key="4">
    <source>
        <dbReference type="Google" id="ProtNLM"/>
    </source>
</evidence>
<dbReference type="EMBL" id="QRHL01000014">
    <property type="protein sequence ID" value="RHF71520.1"/>
    <property type="molecule type" value="Genomic_DNA"/>
</dbReference>
<reference evidence="2 3" key="1">
    <citation type="submission" date="2018-08" db="EMBL/GenBank/DDBJ databases">
        <title>A genome reference for cultivated species of the human gut microbiota.</title>
        <authorList>
            <person name="Zou Y."/>
            <person name="Xue W."/>
            <person name="Luo G."/>
        </authorList>
    </citation>
    <scope>NUCLEOTIDE SEQUENCE [LARGE SCALE GENOMIC DNA]</scope>
    <source>
        <strain evidence="2 3">AM25-1</strain>
    </source>
</reference>
<keyword evidence="1" id="KW-0732">Signal</keyword>
<protein>
    <recommendedName>
        <fullName evidence="4">ESAT-6 secretion machinery protein EssA</fullName>
    </recommendedName>
</protein>
<gene>
    <name evidence="2" type="ORF">DW663_08295</name>
</gene>
<dbReference type="Proteomes" id="UP000284676">
    <property type="component" value="Unassembled WGS sequence"/>
</dbReference>
<evidence type="ECO:0000313" key="2">
    <source>
        <dbReference type="EMBL" id="RHF71520.1"/>
    </source>
</evidence>
<feature type="chain" id="PRO_5019242428" description="ESAT-6 secretion machinery protein EssA" evidence="1">
    <location>
        <begin position="19"/>
        <end position="114"/>
    </location>
</feature>
<feature type="signal peptide" evidence="1">
    <location>
        <begin position="1"/>
        <end position="18"/>
    </location>
</feature>
<evidence type="ECO:0000256" key="1">
    <source>
        <dbReference type="SAM" id="SignalP"/>
    </source>
</evidence>
<sequence>MKKLLAVTFLLSTMAVMGADEGVAVFDKEVQGVNKEQLEIREIPTEEVILKSQKVESGAIKVTNDNYQNQNQKIKVVQGEKSALEDELSQGVEEKSFWKYILGGLGVVALIIAL</sequence>
<comment type="caution">
    <text evidence="2">The sequence shown here is derived from an EMBL/GenBank/DDBJ whole genome shotgun (WGS) entry which is preliminary data.</text>
</comment>
<proteinExistence type="predicted"/>
<dbReference type="RefSeq" id="WP_005884991.1">
    <property type="nucleotide sequence ID" value="NZ_CABMMQ010000001.1"/>
</dbReference>